<dbReference type="AlphaFoldDB" id="A0A3N2C572"/>
<proteinExistence type="predicted"/>
<dbReference type="EMBL" id="RKHL01000001">
    <property type="protein sequence ID" value="ROR82659.1"/>
    <property type="molecule type" value="Genomic_DNA"/>
</dbReference>
<protein>
    <submittedName>
        <fullName evidence="2">Uncharacterized protein</fullName>
    </submittedName>
</protein>
<reference evidence="2 3" key="1">
    <citation type="submission" date="2018-11" db="EMBL/GenBank/DDBJ databases">
        <title>Sequencing the genomes of 1000 actinobacteria strains.</title>
        <authorList>
            <person name="Klenk H.-P."/>
        </authorList>
    </citation>
    <scope>NUCLEOTIDE SEQUENCE [LARGE SCALE GENOMIC DNA]</scope>
    <source>
        <strain evidence="2 3">DSM 14012</strain>
    </source>
</reference>
<comment type="caution">
    <text evidence="2">The sequence shown here is derived from an EMBL/GenBank/DDBJ whole genome shotgun (WGS) entry which is preliminary data.</text>
</comment>
<feature type="transmembrane region" description="Helical" evidence="1">
    <location>
        <begin position="242"/>
        <end position="263"/>
    </location>
</feature>
<evidence type="ECO:0000313" key="2">
    <source>
        <dbReference type="EMBL" id="ROR82659.1"/>
    </source>
</evidence>
<evidence type="ECO:0000256" key="1">
    <source>
        <dbReference type="SAM" id="Phobius"/>
    </source>
</evidence>
<dbReference type="Proteomes" id="UP000266915">
    <property type="component" value="Unassembled WGS sequence"/>
</dbReference>
<feature type="transmembrane region" description="Helical" evidence="1">
    <location>
        <begin position="116"/>
        <end position="139"/>
    </location>
</feature>
<keyword evidence="1" id="KW-0812">Transmembrane</keyword>
<organism evidence="2 3">
    <name type="scientific">Plantibacter flavus</name>
    <dbReference type="NCBI Taxonomy" id="150123"/>
    <lineage>
        <taxon>Bacteria</taxon>
        <taxon>Bacillati</taxon>
        <taxon>Actinomycetota</taxon>
        <taxon>Actinomycetes</taxon>
        <taxon>Micrococcales</taxon>
        <taxon>Microbacteriaceae</taxon>
        <taxon>Plantibacter</taxon>
    </lineage>
</organism>
<keyword evidence="1" id="KW-1133">Transmembrane helix</keyword>
<keyword evidence="3" id="KW-1185">Reference proteome</keyword>
<accession>A0A3N2C572</accession>
<feature type="transmembrane region" description="Helical" evidence="1">
    <location>
        <begin position="199"/>
        <end position="222"/>
    </location>
</feature>
<dbReference type="RefSeq" id="WP_085512425.1">
    <property type="nucleotide sequence ID" value="NZ_FXAP01000004.1"/>
</dbReference>
<evidence type="ECO:0000313" key="3">
    <source>
        <dbReference type="Proteomes" id="UP000266915"/>
    </source>
</evidence>
<feature type="transmembrane region" description="Helical" evidence="1">
    <location>
        <begin position="73"/>
        <end position="96"/>
    </location>
</feature>
<feature type="transmembrane region" description="Helical" evidence="1">
    <location>
        <begin position="28"/>
        <end position="61"/>
    </location>
</feature>
<keyword evidence="1" id="KW-0472">Membrane</keyword>
<sequence length="265" mass="27979">MITAVLLLMIGVADICRGLIRGPRWSPAIGLLVVWLFAVLGLGLDWWWPTLTAIVALGWIVAMPSSDTSRPRGLWPVLLLGLLVVASTLVFGAGGTADSPAARVYAGFDLGVLQEVPLALAVAAGSILVFLTRSSNLIVRASLRRAREDDEPQPAAKPASAWTVRIRGREWGSVEQGATPRRPTTQLLGGRLIGPLERVFIVVLALSGTGMVIAALVAAKGIVRFPEISEDRGVGGKAEEFLVGSFTSWAIAAAAVLYLWVIAAG</sequence>
<name>A0A3N2C572_9MICO</name>
<gene>
    <name evidence="2" type="ORF">EDD42_2752</name>
</gene>